<gene>
    <name evidence="2" type="ORF">ACFSKW_47065</name>
</gene>
<protein>
    <submittedName>
        <fullName evidence="2">Phosphotransferase</fullName>
    </submittedName>
</protein>
<evidence type="ECO:0000313" key="3">
    <source>
        <dbReference type="Proteomes" id="UP001597368"/>
    </source>
</evidence>
<dbReference type="Pfam" id="PF01636">
    <property type="entry name" value="APH"/>
    <property type="match status" value="1"/>
</dbReference>
<dbReference type="SUPFAM" id="SSF56112">
    <property type="entry name" value="Protein kinase-like (PK-like)"/>
    <property type="match status" value="1"/>
</dbReference>
<dbReference type="EMBL" id="JBHUFV010000079">
    <property type="protein sequence ID" value="MFD1939049.1"/>
    <property type="molecule type" value="Genomic_DNA"/>
</dbReference>
<name>A0ABW4TDB9_9ACTN</name>
<evidence type="ECO:0000313" key="2">
    <source>
        <dbReference type="EMBL" id="MFD1939049.1"/>
    </source>
</evidence>
<sequence length="119" mass="12988">MRSHGDLHPKNALLRSDGSLALLDWDTAGGYLAEREAVGVALDWATRVDGSFDLERFDAAVEGYREGGGKVPAEPWVFGGWARGYLDFLGRAGEEEGERTQARLGMLATTLHDLVKRLA</sequence>
<reference evidence="3" key="1">
    <citation type="journal article" date="2019" name="Int. J. Syst. Evol. Microbiol.">
        <title>The Global Catalogue of Microorganisms (GCM) 10K type strain sequencing project: providing services to taxonomists for standard genome sequencing and annotation.</title>
        <authorList>
            <consortium name="The Broad Institute Genomics Platform"/>
            <consortium name="The Broad Institute Genome Sequencing Center for Infectious Disease"/>
            <person name="Wu L."/>
            <person name="Ma J."/>
        </authorList>
    </citation>
    <scope>NUCLEOTIDE SEQUENCE [LARGE SCALE GENOMIC DNA]</scope>
    <source>
        <strain evidence="3">ICMP 6774ER</strain>
    </source>
</reference>
<comment type="caution">
    <text evidence="2">The sequence shown here is derived from an EMBL/GenBank/DDBJ whole genome shotgun (WGS) entry which is preliminary data.</text>
</comment>
<dbReference type="RefSeq" id="WP_379581137.1">
    <property type="nucleotide sequence ID" value="NZ_JBHUFV010000079.1"/>
</dbReference>
<dbReference type="Proteomes" id="UP001597368">
    <property type="component" value="Unassembled WGS sequence"/>
</dbReference>
<dbReference type="InterPro" id="IPR002575">
    <property type="entry name" value="Aminoglycoside_PTrfase"/>
</dbReference>
<organism evidence="2 3">
    <name type="scientific">Nonomuraea mangrovi</name>
    <dbReference type="NCBI Taxonomy" id="2316207"/>
    <lineage>
        <taxon>Bacteria</taxon>
        <taxon>Bacillati</taxon>
        <taxon>Actinomycetota</taxon>
        <taxon>Actinomycetes</taxon>
        <taxon>Streptosporangiales</taxon>
        <taxon>Streptosporangiaceae</taxon>
        <taxon>Nonomuraea</taxon>
    </lineage>
</organism>
<feature type="domain" description="Aminoglycoside phosphotransferase" evidence="1">
    <location>
        <begin position="4"/>
        <end position="66"/>
    </location>
</feature>
<keyword evidence="3" id="KW-1185">Reference proteome</keyword>
<evidence type="ECO:0000259" key="1">
    <source>
        <dbReference type="Pfam" id="PF01636"/>
    </source>
</evidence>
<accession>A0ABW4TDB9</accession>
<proteinExistence type="predicted"/>
<dbReference type="InterPro" id="IPR011009">
    <property type="entry name" value="Kinase-like_dom_sf"/>
</dbReference>
<dbReference type="Gene3D" id="3.90.1200.10">
    <property type="match status" value="1"/>
</dbReference>